<evidence type="ECO:0000256" key="4">
    <source>
        <dbReference type="SAM" id="MobiDB-lite"/>
    </source>
</evidence>
<dbReference type="Proteomes" id="UP000769766">
    <property type="component" value="Unassembled WGS sequence"/>
</dbReference>
<dbReference type="GO" id="GO:0004322">
    <property type="term" value="F:ferroxidase activity"/>
    <property type="evidence" value="ECO:0007669"/>
    <property type="project" value="TreeGrafter"/>
</dbReference>
<keyword evidence="2" id="KW-0408">Iron</keyword>
<reference evidence="6" key="1">
    <citation type="submission" date="2020-07" db="EMBL/GenBank/DDBJ databases">
        <title>Huge and variable diversity of episymbiotic CPR bacteria and DPANN archaea in groundwater ecosystems.</title>
        <authorList>
            <person name="He C.Y."/>
            <person name="Keren R."/>
            <person name="Whittaker M."/>
            <person name="Farag I.F."/>
            <person name="Doudna J."/>
            <person name="Cate J.H.D."/>
            <person name="Banfield J.F."/>
        </authorList>
    </citation>
    <scope>NUCLEOTIDE SEQUENCE</scope>
    <source>
        <strain evidence="6">NC_groundwater_672_Ag_B-0.1um_62_36</strain>
    </source>
</reference>
<proteinExistence type="predicted"/>
<dbReference type="Pfam" id="PF00210">
    <property type="entry name" value="Ferritin"/>
    <property type="match status" value="2"/>
</dbReference>
<protein>
    <recommendedName>
        <fullName evidence="5">Ferritin/DPS domain-containing protein</fullName>
    </recommendedName>
</protein>
<evidence type="ECO:0000313" key="7">
    <source>
        <dbReference type="Proteomes" id="UP000769766"/>
    </source>
</evidence>
<dbReference type="PANTHER" id="PTHR30295">
    <property type="entry name" value="BACTERIOFERRITIN"/>
    <property type="match status" value="1"/>
</dbReference>
<feature type="coiled-coil region" evidence="3">
    <location>
        <begin position="279"/>
        <end position="309"/>
    </location>
</feature>
<dbReference type="InterPro" id="IPR009078">
    <property type="entry name" value="Ferritin-like_SF"/>
</dbReference>
<dbReference type="GO" id="GO:0006879">
    <property type="term" value="P:intracellular iron ion homeostasis"/>
    <property type="evidence" value="ECO:0007669"/>
    <property type="project" value="UniProtKB-KW"/>
</dbReference>
<dbReference type="PANTHER" id="PTHR30295:SF0">
    <property type="entry name" value="BACTERIOFERRITIN"/>
    <property type="match status" value="1"/>
</dbReference>
<evidence type="ECO:0000259" key="5">
    <source>
        <dbReference type="Pfam" id="PF00210"/>
    </source>
</evidence>
<dbReference type="AlphaFoldDB" id="A0A932CPV4"/>
<gene>
    <name evidence="6" type="ORF">HYY20_09545</name>
</gene>
<evidence type="ECO:0000256" key="1">
    <source>
        <dbReference type="ARBA" id="ARBA00022434"/>
    </source>
</evidence>
<feature type="domain" description="Ferritin/DPS" evidence="5">
    <location>
        <begin position="171"/>
        <end position="297"/>
    </location>
</feature>
<evidence type="ECO:0000256" key="3">
    <source>
        <dbReference type="SAM" id="Coils"/>
    </source>
</evidence>
<dbReference type="CDD" id="cd00657">
    <property type="entry name" value="Ferritin_like"/>
    <property type="match status" value="1"/>
</dbReference>
<dbReference type="Gene3D" id="1.20.1260.10">
    <property type="match status" value="2"/>
</dbReference>
<organism evidence="6 7">
    <name type="scientific">Tectimicrobiota bacterium</name>
    <dbReference type="NCBI Taxonomy" id="2528274"/>
    <lineage>
        <taxon>Bacteria</taxon>
        <taxon>Pseudomonadati</taxon>
        <taxon>Nitrospinota/Tectimicrobiota group</taxon>
        <taxon>Candidatus Tectimicrobiota</taxon>
    </lineage>
</organism>
<keyword evidence="1" id="KW-0409">Iron storage</keyword>
<dbReference type="InterPro" id="IPR008331">
    <property type="entry name" value="Ferritin_DPS_dom"/>
</dbReference>
<feature type="region of interest" description="Disordered" evidence="4">
    <location>
        <begin position="143"/>
        <end position="167"/>
    </location>
</feature>
<keyword evidence="3" id="KW-0175">Coiled coil</keyword>
<dbReference type="InterPro" id="IPR012347">
    <property type="entry name" value="Ferritin-like"/>
</dbReference>
<feature type="domain" description="Ferritin/DPS" evidence="5">
    <location>
        <begin position="12"/>
        <end position="134"/>
    </location>
</feature>
<dbReference type="GO" id="GO:0008199">
    <property type="term" value="F:ferric iron binding"/>
    <property type="evidence" value="ECO:0007669"/>
    <property type="project" value="InterPro"/>
</dbReference>
<evidence type="ECO:0000313" key="6">
    <source>
        <dbReference type="EMBL" id="MBI2877111.1"/>
    </source>
</evidence>
<accession>A0A932CPV4</accession>
<dbReference type="GO" id="GO:0020037">
    <property type="term" value="F:heme binding"/>
    <property type="evidence" value="ECO:0007669"/>
    <property type="project" value="TreeGrafter"/>
</dbReference>
<comment type="caution">
    <text evidence="6">The sequence shown here is derived from an EMBL/GenBank/DDBJ whole genome shotgun (WGS) entry which is preliminary data.</text>
</comment>
<name>A0A932CPV4_UNCTE</name>
<sequence length="331" mass="38451">MEPITSEEIVRLLNDNIRSEHAAIVQYQYHAFLTDDYEIKHEIEETAREEMRHLLWFAEAIVKLGGKPVLERDNVFPGTDLADRLAKDLEDERMAVEEYAQQRERVEEPWIKRLLGRVLSDEEAHRERFERLSAKARAQSQAISDASVVPELSGESAPAPPAPDPVDPVRDLLNQDIRREYTAILQYLDQSFTTPSCEVGKEMLMIAQEEMKHLAWLAEPLVDRGEIPQLEWGELYLDPSTPEMLQRDIQSERNAEAQYLHHREAISDPEIQRVLARIEREETYQRERLEGLLAEMENEEKEEGKEKEVPSEPENWIGRLTVGSLFRQAME</sequence>
<dbReference type="SUPFAM" id="SSF47240">
    <property type="entry name" value="Ferritin-like"/>
    <property type="match status" value="2"/>
</dbReference>
<evidence type="ECO:0000256" key="2">
    <source>
        <dbReference type="ARBA" id="ARBA00023004"/>
    </source>
</evidence>
<dbReference type="EMBL" id="JACPRF010000285">
    <property type="protein sequence ID" value="MBI2877111.1"/>
    <property type="molecule type" value="Genomic_DNA"/>
</dbReference>
<dbReference type="GO" id="GO:0005829">
    <property type="term" value="C:cytosol"/>
    <property type="evidence" value="ECO:0007669"/>
    <property type="project" value="TreeGrafter"/>
</dbReference>